<sequence>MKTKKPKRKQVSYDQLTALLDFLKEHEDLARGLTRGRRRRGKFHTVKVWNMCAKKLNAIKNGALKDGKGWSKYWCDWKYRVRRRALELKAAKDGDRPLPEGILPLSPMEENIIALIGDSAVDGVVIMNDPLSEEGFDEHYAVNADGSPIDQYYDPTEPSARRKRQKTSNDNGAGPSSPLDRKPTIDLATSGDNKGLGSGTRSKRRRKQRSPVNSDMDYDASGSNSSCKPEVGPRNEQCIDSECDDKASAFLSIEREKVFGTSKIISTLEMIHTEIARLTSVMADIKDCLVTNYRQISVT</sequence>
<reference evidence="2" key="1">
    <citation type="submission" date="2020-08" db="EMBL/GenBank/DDBJ databases">
        <title>Spodoptera exigua strain:BAW_Kor-Di-RS1 Genome sequencing and assembly.</title>
        <authorList>
            <person name="Kim J."/>
            <person name="Nam H.Y."/>
            <person name="Kwon M."/>
            <person name="Choi J.H."/>
            <person name="Cho S.R."/>
            <person name="Kim G.-H."/>
        </authorList>
    </citation>
    <scope>NUCLEOTIDE SEQUENCE</scope>
    <source>
        <strain evidence="2">BAW_Kor-Di-RS1</strain>
        <tissue evidence="2">Whole-body</tissue>
    </source>
</reference>
<evidence type="ECO:0000313" key="3">
    <source>
        <dbReference type="Proteomes" id="UP000648187"/>
    </source>
</evidence>
<feature type="region of interest" description="Disordered" evidence="1">
    <location>
        <begin position="144"/>
        <end position="234"/>
    </location>
</feature>
<evidence type="ECO:0008006" key="4">
    <source>
        <dbReference type="Google" id="ProtNLM"/>
    </source>
</evidence>
<dbReference type="EMBL" id="JACKWZ010000167">
    <property type="protein sequence ID" value="KAF9413214.1"/>
    <property type="molecule type" value="Genomic_DNA"/>
</dbReference>
<keyword evidence="3" id="KW-1185">Reference proteome</keyword>
<proteinExistence type="predicted"/>
<name>A0A835GCW5_SPOEX</name>
<gene>
    <name evidence="2" type="ORF">HW555_008494</name>
</gene>
<organism evidence="2 3">
    <name type="scientific">Spodoptera exigua</name>
    <name type="common">Beet armyworm</name>
    <name type="synonym">Noctua fulgens</name>
    <dbReference type="NCBI Taxonomy" id="7107"/>
    <lineage>
        <taxon>Eukaryota</taxon>
        <taxon>Metazoa</taxon>
        <taxon>Ecdysozoa</taxon>
        <taxon>Arthropoda</taxon>
        <taxon>Hexapoda</taxon>
        <taxon>Insecta</taxon>
        <taxon>Pterygota</taxon>
        <taxon>Neoptera</taxon>
        <taxon>Endopterygota</taxon>
        <taxon>Lepidoptera</taxon>
        <taxon>Glossata</taxon>
        <taxon>Ditrysia</taxon>
        <taxon>Noctuoidea</taxon>
        <taxon>Noctuidae</taxon>
        <taxon>Amphipyrinae</taxon>
        <taxon>Spodoptera</taxon>
    </lineage>
</organism>
<evidence type="ECO:0000256" key="1">
    <source>
        <dbReference type="SAM" id="MobiDB-lite"/>
    </source>
</evidence>
<comment type="caution">
    <text evidence="2">The sequence shown here is derived from an EMBL/GenBank/DDBJ whole genome shotgun (WGS) entry which is preliminary data.</text>
</comment>
<dbReference type="Proteomes" id="UP000648187">
    <property type="component" value="Unassembled WGS sequence"/>
</dbReference>
<protein>
    <recommendedName>
        <fullName evidence="4">Regulatory protein zeste</fullName>
    </recommendedName>
</protein>
<accession>A0A835GCW5</accession>
<evidence type="ECO:0000313" key="2">
    <source>
        <dbReference type="EMBL" id="KAF9413214.1"/>
    </source>
</evidence>
<dbReference type="AlphaFoldDB" id="A0A835GCW5"/>